<feature type="compositionally biased region" description="Low complexity" evidence="1">
    <location>
        <begin position="1"/>
        <end position="12"/>
    </location>
</feature>
<accession>A0AAX1X1B6</accession>
<evidence type="ECO:0000313" key="2">
    <source>
        <dbReference type="EMBL" id="RPA24282.1"/>
    </source>
</evidence>
<dbReference type="KEGG" id="bmai:DM57_15615"/>
<organism evidence="2 3">
    <name type="scientific">Burkholderia mallei</name>
    <name type="common">Pseudomonas mallei</name>
    <dbReference type="NCBI Taxonomy" id="13373"/>
    <lineage>
        <taxon>Bacteria</taxon>
        <taxon>Pseudomonadati</taxon>
        <taxon>Pseudomonadota</taxon>
        <taxon>Betaproteobacteria</taxon>
        <taxon>Burkholderiales</taxon>
        <taxon>Burkholderiaceae</taxon>
        <taxon>Burkholderia</taxon>
        <taxon>pseudomallei group</taxon>
    </lineage>
</organism>
<comment type="caution">
    <text evidence="2">The sequence shown here is derived from an EMBL/GenBank/DDBJ whole genome shotgun (WGS) entry which is preliminary data.</text>
</comment>
<protein>
    <submittedName>
        <fullName evidence="2">Uncharacterized protein</fullName>
    </submittedName>
</protein>
<dbReference type="AlphaFoldDB" id="A0AAX1X1B6"/>
<gene>
    <name evidence="2" type="ORF">EGT70_14070</name>
</gene>
<feature type="region of interest" description="Disordered" evidence="1">
    <location>
        <begin position="1"/>
        <end position="55"/>
    </location>
</feature>
<dbReference type="EMBL" id="RKJW01000002">
    <property type="protein sequence ID" value="RPA24282.1"/>
    <property type="molecule type" value="Genomic_DNA"/>
</dbReference>
<proteinExistence type="predicted"/>
<feature type="compositionally biased region" description="Basic and acidic residues" evidence="1">
    <location>
        <begin position="40"/>
        <end position="55"/>
    </location>
</feature>
<evidence type="ECO:0000256" key="1">
    <source>
        <dbReference type="SAM" id="MobiDB-lite"/>
    </source>
</evidence>
<sequence length="105" mass="11147">MASNAAAGLAGAERGRARSDAARVRDVSPRTVSTSTLARRRAEASSRHRALRDARHNDGFNETRIFRHPCGVRFTRSVVTKRGWAAVRGSDGEAPASPFGAAGCA</sequence>
<reference evidence="3" key="1">
    <citation type="submission" date="2018-10" db="EMBL/GenBank/DDBJ databases">
        <title>FDA dAtabase for Regulatory Grade micrObial Sequences (FDA-ARGOS): Supporting development and validation of Infectious Disease Dx tests.</title>
        <authorList>
            <person name="Minogue T."/>
            <person name="Wolcott M."/>
            <person name="Wasieloski L."/>
            <person name="Aguilar W."/>
            <person name="Moore D."/>
            <person name="Jaissle J."/>
            <person name="Tallon L."/>
            <person name="Sadzewicz L."/>
            <person name="Zhao X."/>
            <person name="Vavikolanu K."/>
            <person name="Mehta A."/>
            <person name="Aluvathingal J."/>
            <person name="Nadendla S."/>
            <person name="Yan Y."/>
            <person name="Sichtig H."/>
        </authorList>
    </citation>
    <scope>NUCLEOTIDE SEQUENCE [LARGE SCALE GENOMIC DNA]</scope>
    <source>
        <strain evidence="3">FDAARGOS_588</strain>
    </source>
</reference>
<name>A0AAX1X1B6_BURML</name>
<feature type="compositionally biased region" description="Basic and acidic residues" evidence="1">
    <location>
        <begin position="13"/>
        <end position="28"/>
    </location>
</feature>
<dbReference type="Proteomes" id="UP000269379">
    <property type="component" value="Chromosome 1"/>
</dbReference>
<evidence type="ECO:0000313" key="3">
    <source>
        <dbReference type="Proteomes" id="UP000269379"/>
    </source>
</evidence>